<dbReference type="Proteomes" id="UP000054717">
    <property type="component" value="Unassembled WGS sequence"/>
</dbReference>
<gene>
    <name evidence="1" type="ORF">AWB66_01459</name>
</gene>
<accession>A0A158G1F4</accession>
<evidence type="ECO:0000313" key="2">
    <source>
        <dbReference type="Proteomes" id="UP000054717"/>
    </source>
</evidence>
<dbReference type="STRING" id="326475.AWB66_01459"/>
<organism evidence="1 2">
    <name type="scientific">Caballeronia telluris</name>
    <dbReference type="NCBI Taxonomy" id="326475"/>
    <lineage>
        <taxon>Bacteria</taxon>
        <taxon>Pseudomonadati</taxon>
        <taxon>Pseudomonadota</taxon>
        <taxon>Betaproteobacteria</taxon>
        <taxon>Burkholderiales</taxon>
        <taxon>Burkholderiaceae</taxon>
        <taxon>Caballeronia</taxon>
    </lineage>
</organism>
<dbReference type="EMBL" id="FCNZ02000004">
    <property type="protein sequence ID" value="SAL25459.1"/>
    <property type="molecule type" value="Genomic_DNA"/>
</dbReference>
<evidence type="ECO:0000313" key="1">
    <source>
        <dbReference type="EMBL" id="SAL25459.1"/>
    </source>
</evidence>
<comment type="caution">
    <text evidence="1">The sequence shown here is derived from an EMBL/GenBank/DDBJ whole genome shotgun (WGS) entry which is preliminary data.</text>
</comment>
<sequence>MTIGLSTAVRNARSTAIVTQAGANAILTLYSGTRPASGGTATTALSAHTCAATLGTVSNGVLTFGAIGNATASASGAATWARLTTSGGTFVADFDVSTTGGAGEVQMANTSIVSSATVSISSGSLTEGNA</sequence>
<protein>
    <submittedName>
        <fullName evidence="1">Uncharacterized protein</fullName>
    </submittedName>
</protein>
<reference evidence="1" key="1">
    <citation type="submission" date="2016-01" db="EMBL/GenBank/DDBJ databases">
        <authorList>
            <person name="Peeters Charlotte."/>
        </authorList>
    </citation>
    <scope>NUCLEOTIDE SEQUENCE</scope>
    <source>
        <strain evidence="1">LMG 22936</strain>
    </source>
</reference>
<keyword evidence="2" id="KW-1185">Reference proteome</keyword>
<dbReference type="AlphaFoldDB" id="A0A158G1F4"/>
<proteinExistence type="predicted"/>
<dbReference type="RefSeq" id="WP_087629606.1">
    <property type="nucleotide sequence ID" value="NZ_FCNZ02000004.1"/>
</dbReference>
<name>A0A158G1F4_9BURK</name>